<comment type="similarity">
    <text evidence="8">Belongs to the MntP (TC 9.B.29) family.</text>
</comment>
<evidence type="ECO:0000256" key="7">
    <source>
        <dbReference type="ARBA" id="ARBA00023211"/>
    </source>
</evidence>
<keyword evidence="2 8" id="KW-1003">Cell membrane</keyword>
<evidence type="ECO:0000256" key="2">
    <source>
        <dbReference type="ARBA" id="ARBA00022475"/>
    </source>
</evidence>
<dbReference type="EMBL" id="UAWC01000006">
    <property type="protein sequence ID" value="SQB34103.1"/>
    <property type="molecule type" value="Genomic_DNA"/>
</dbReference>
<feature type="transmembrane region" description="Helical" evidence="8">
    <location>
        <begin position="63"/>
        <end position="82"/>
    </location>
</feature>
<proteinExistence type="inferred from homology"/>
<keyword evidence="1 8" id="KW-0813">Transport</keyword>
<reference evidence="9 10" key="1">
    <citation type="submission" date="2018-06" db="EMBL/GenBank/DDBJ databases">
        <authorList>
            <consortium name="Pathogen Informatics"/>
            <person name="Doyle S."/>
        </authorList>
    </citation>
    <scope>NUCLEOTIDE SEQUENCE [LARGE SCALE GENOMIC DNA]</scope>
    <source>
        <strain evidence="9 10">NCTC13028</strain>
    </source>
</reference>
<gene>
    <name evidence="9" type="primary">yebN</name>
    <name evidence="8" type="synonym">mntP</name>
    <name evidence="9" type="ORF">NCTC13028_00997</name>
</gene>
<feature type="transmembrane region" description="Helical" evidence="8">
    <location>
        <begin position="38"/>
        <end position="57"/>
    </location>
</feature>
<name>A0A2X2W8X2_CLOCO</name>
<evidence type="ECO:0000313" key="9">
    <source>
        <dbReference type="EMBL" id="SQB34103.1"/>
    </source>
</evidence>
<protein>
    <recommendedName>
        <fullName evidence="8">Putative manganese efflux pump MntP</fullName>
    </recommendedName>
</protein>
<feature type="transmembrane region" description="Helical" evidence="8">
    <location>
        <begin position="6"/>
        <end position="26"/>
    </location>
</feature>
<evidence type="ECO:0000256" key="5">
    <source>
        <dbReference type="ARBA" id="ARBA00023065"/>
    </source>
</evidence>
<evidence type="ECO:0000313" key="10">
    <source>
        <dbReference type="Proteomes" id="UP000250223"/>
    </source>
</evidence>
<keyword evidence="3 8" id="KW-0812">Transmembrane</keyword>
<dbReference type="PANTHER" id="PTHR35529">
    <property type="entry name" value="MANGANESE EFFLUX PUMP MNTP-RELATED"/>
    <property type="match status" value="1"/>
</dbReference>
<dbReference type="GO" id="GO:0005886">
    <property type="term" value="C:plasma membrane"/>
    <property type="evidence" value="ECO:0007669"/>
    <property type="project" value="UniProtKB-SubCell"/>
</dbReference>
<accession>A0A2X2W8X2</accession>
<keyword evidence="4 8" id="KW-1133">Transmembrane helix</keyword>
<comment type="function">
    <text evidence="8">Probably functions as a manganese efflux pump.</text>
</comment>
<dbReference type="PANTHER" id="PTHR35529:SF1">
    <property type="entry name" value="MANGANESE EFFLUX PUMP MNTP-RELATED"/>
    <property type="match status" value="1"/>
</dbReference>
<dbReference type="Proteomes" id="UP000250223">
    <property type="component" value="Unassembled WGS sequence"/>
</dbReference>
<evidence type="ECO:0000256" key="6">
    <source>
        <dbReference type="ARBA" id="ARBA00023136"/>
    </source>
</evidence>
<evidence type="ECO:0000256" key="3">
    <source>
        <dbReference type="ARBA" id="ARBA00022692"/>
    </source>
</evidence>
<comment type="subcellular location">
    <subcellularLocation>
        <location evidence="8">Cell membrane</location>
        <topology evidence="8">Multi-pass membrane protein</topology>
    </subcellularLocation>
</comment>
<dbReference type="GO" id="GO:0005384">
    <property type="term" value="F:manganese ion transmembrane transporter activity"/>
    <property type="evidence" value="ECO:0007669"/>
    <property type="project" value="UniProtKB-UniRule"/>
</dbReference>
<feature type="transmembrane region" description="Helical" evidence="8">
    <location>
        <begin position="134"/>
        <end position="152"/>
    </location>
</feature>
<dbReference type="RefSeq" id="WP_111921338.1">
    <property type="nucleotide sequence ID" value="NZ_UAWC01000006.1"/>
</dbReference>
<evidence type="ECO:0000256" key="1">
    <source>
        <dbReference type="ARBA" id="ARBA00022448"/>
    </source>
</evidence>
<dbReference type="InterPro" id="IPR003810">
    <property type="entry name" value="Mntp/YtaF"/>
</dbReference>
<dbReference type="HAMAP" id="MF_01521">
    <property type="entry name" value="MntP_pump"/>
    <property type="match status" value="1"/>
</dbReference>
<dbReference type="Pfam" id="PF02659">
    <property type="entry name" value="Mntp"/>
    <property type="match status" value="1"/>
</dbReference>
<sequence length="183" mass="20100">MNFYSLLLIAIALSLDAFGVALCIGLNNNVDSKYKASCAMYFGFFQFLFAIIGSYAGFLFNKYIASMPEIIGGIVICIVGIIMIKEGTDNKDDCKILKPGMNIILGISVSIDAMVVGFTVLNKVQSALVRFKDTLFIGIVTLFVSIVAFIISKYLKKIDVISKYADYIGGVILILFGLKMMFF</sequence>
<keyword evidence="6 8" id="KW-0472">Membrane</keyword>
<feature type="transmembrane region" description="Helical" evidence="8">
    <location>
        <begin position="103"/>
        <end position="122"/>
    </location>
</feature>
<dbReference type="InterPro" id="IPR022929">
    <property type="entry name" value="Put_MntP"/>
</dbReference>
<organism evidence="9 10">
    <name type="scientific">Clostridium cochlearium</name>
    <dbReference type="NCBI Taxonomy" id="1494"/>
    <lineage>
        <taxon>Bacteria</taxon>
        <taxon>Bacillati</taxon>
        <taxon>Bacillota</taxon>
        <taxon>Clostridia</taxon>
        <taxon>Eubacteriales</taxon>
        <taxon>Clostridiaceae</taxon>
        <taxon>Clostridium</taxon>
    </lineage>
</organism>
<keyword evidence="5 8" id="KW-0406">Ion transport</keyword>
<dbReference type="AlphaFoldDB" id="A0A2X2W8X2"/>
<evidence type="ECO:0000256" key="4">
    <source>
        <dbReference type="ARBA" id="ARBA00022989"/>
    </source>
</evidence>
<keyword evidence="7 8" id="KW-0464">Manganese</keyword>
<evidence type="ECO:0000256" key="8">
    <source>
        <dbReference type="HAMAP-Rule" id="MF_01521"/>
    </source>
</evidence>
<feature type="transmembrane region" description="Helical" evidence="8">
    <location>
        <begin position="164"/>
        <end position="182"/>
    </location>
</feature>